<proteinExistence type="predicted"/>
<dbReference type="InterPro" id="IPR001296">
    <property type="entry name" value="Glyco_trans_1"/>
</dbReference>
<accession>A0A0E3QKV6</accession>
<protein>
    <submittedName>
        <fullName evidence="3">Glycosyl transferase, group 1</fullName>
    </submittedName>
</protein>
<evidence type="ECO:0000259" key="1">
    <source>
        <dbReference type="Pfam" id="PF00534"/>
    </source>
</evidence>
<dbReference type="Proteomes" id="UP000033038">
    <property type="component" value="Chromosome"/>
</dbReference>
<dbReference type="HOGENOM" id="CLU_009583_2_2_2"/>
<dbReference type="PANTHER" id="PTHR12526">
    <property type="entry name" value="GLYCOSYLTRANSFERASE"/>
    <property type="match status" value="1"/>
</dbReference>
<reference evidence="3 4" key="1">
    <citation type="submission" date="2014-07" db="EMBL/GenBank/DDBJ databases">
        <title>Methanogenic archaea and the global carbon cycle.</title>
        <authorList>
            <person name="Henriksen J.R."/>
            <person name="Luke J."/>
            <person name="Reinhart S."/>
            <person name="Benedict M.N."/>
            <person name="Youngblut N.D."/>
            <person name="Metcalf M.E."/>
            <person name="Whitaker R.J."/>
            <person name="Metcalf W.W."/>
        </authorList>
    </citation>
    <scope>NUCLEOTIDE SEQUENCE [LARGE SCALE GENOMIC DNA]</scope>
    <source>
        <strain evidence="3 4">Wiesmoor</strain>
    </source>
</reference>
<evidence type="ECO:0000313" key="3">
    <source>
        <dbReference type="EMBL" id="AKB50198.1"/>
    </source>
</evidence>
<name>A0A0E3QKV6_METBA</name>
<feature type="domain" description="Glycosyl transferase family 1" evidence="1">
    <location>
        <begin position="175"/>
        <end position="340"/>
    </location>
</feature>
<dbReference type="Gene3D" id="3.40.50.2000">
    <property type="entry name" value="Glycogen Phosphorylase B"/>
    <property type="match status" value="2"/>
</dbReference>
<gene>
    <name evidence="3" type="ORF">MSBRW_0945</name>
</gene>
<dbReference type="Pfam" id="PF00534">
    <property type="entry name" value="Glycos_transf_1"/>
    <property type="match status" value="1"/>
</dbReference>
<keyword evidence="3" id="KW-0808">Transferase</keyword>
<dbReference type="GO" id="GO:0016757">
    <property type="term" value="F:glycosyltransferase activity"/>
    <property type="evidence" value="ECO:0007669"/>
    <property type="project" value="InterPro"/>
</dbReference>
<dbReference type="SUPFAM" id="SSF53756">
    <property type="entry name" value="UDP-Glycosyltransferase/glycogen phosphorylase"/>
    <property type="match status" value="1"/>
</dbReference>
<dbReference type="Pfam" id="PF13439">
    <property type="entry name" value="Glyco_transf_4"/>
    <property type="match status" value="1"/>
</dbReference>
<dbReference type="PANTHER" id="PTHR12526:SF634">
    <property type="entry name" value="BLL3361 PROTEIN"/>
    <property type="match status" value="1"/>
</dbReference>
<sequence>MIRVFMCGPISSSGGVSTHTKYITKCLSKLGVKVTLYNFISENKYLFKSISLDKFYRRTIGLFYTSVSHRKEYDVLHVQASGGIFSFISSITASIVSKITNKKLVVTFHHSKTEEFVKKYKSLFNFVLRNTNVMVLVSNKQKDFISKMFPKDSHKLIVIPNGYDSTLFFPRDANECRKVLNIPINKKVVFNVSNLVEIKGHRYLIEAIGDIVKKRSDIYCIIGGRGYLKEELEQQIRESKLENYVKLVGWIRDEDVPIYINASDLFVLPSLGEGNPIVMFEAIGCGRQFIGTKVGGIPEVITSEDYGLLVEPGNSQALAEKIESALYNNEKNKKNIKNVEQYRWDNVAEQTKQIYCKLEL</sequence>
<dbReference type="CDD" id="cd03801">
    <property type="entry name" value="GT4_PimA-like"/>
    <property type="match status" value="1"/>
</dbReference>
<dbReference type="InterPro" id="IPR028098">
    <property type="entry name" value="Glyco_trans_4-like_N"/>
</dbReference>
<organism evidence="3 4">
    <name type="scientific">Methanosarcina barkeri str. Wiesmoor</name>
    <dbReference type="NCBI Taxonomy" id="1434109"/>
    <lineage>
        <taxon>Archaea</taxon>
        <taxon>Methanobacteriati</taxon>
        <taxon>Methanobacteriota</taxon>
        <taxon>Stenosarchaea group</taxon>
        <taxon>Methanomicrobia</taxon>
        <taxon>Methanosarcinales</taxon>
        <taxon>Methanosarcinaceae</taxon>
        <taxon>Methanosarcina</taxon>
    </lineage>
</organism>
<dbReference type="PATRIC" id="fig|1434109.4.peg.1166"/>
<feature type="domain" description="Glycosyltransferase subfamily 4-like N-terminal" evidence="2">
    <location>
        <begin position="14"/>
        <end position="165"/>
    </location>
</feature>
<dbReference type="KEGG" id="mbw:MSBRW_0945"/>
<evidence type="ECO:0000259" key="2">
    <source>
        <dbReference type="Pfam" id="PF13439"/>
    </source>
</evidence>
<evidence type="ECO:0000313" key="4">
    <source>
        <dbReference type="Proteomes" id="UP000033038"/>
    </source>
</evidence>
<dbReference type="AlphaFoldDB" id="A0A0E3QKV6"/>
<dbReference type="EMBL" id="CP009526">
    <property type="protein sequence ID" value="AKB50198.1"/>
    <property type="molecule type" value="Genomic_DNA"/>
</dbReference>